<dbReference type="AlphaFoldDB" id="A0A1H4G973"/>
<protein>
    <submittedName>
        <fullName evidence="3">MxaC protein</fullName>
    </submittedName>
</protein>
<dbReference type="SUPFAM" id="SSF53300">
    <property type="entry name" value="vWA-like"/>
    <property type="match status" value="1"/>
</dbReference>
<dbReference type="OrthoDB" id="6206554at2"/>
<keyword evidence="1" id="KW-1133">Transmembrane helix</keyword>
<gene>
    <name evidence="3" type="ORF">SAMN05192564_105358</name>
</gene>
<name>A0A1H4G973_9BURK</name>
<feature type="transmembrane region" description="Helical" evidence="1">
    <location>
        <begin position="50"/>
        <end position="69"/>
    </location>
</feature>
<proteinExistence type="predicted"/>
<dbReference type="Gene3D" id="3.40.50.410">
    <property type="entry name" value="von Willebrand factor, type A domain"/>
    <property type="match status" value="1"/>
</dbReference>
<dbReference type="InterPro" id="IPR036465">
    <property type="entry name" value="vWFA_dom_sf"/>
</dbReference>
<keyword evidence="1" id="KW-0472">Membrane</keyword>
<keyword evidence="1" id="KW-0812">Transmembrane</keyword>
<evidence type="ECO:0000256" key="1">
    <source>
        <dbReference type="SAM" id="Phobius"/>
    </source>
</evidence>
<sequence>MTLSVDFVRPWLLLMLPVALLPLIPRRSEALGYSFVDWLPVDSVGTAFDYLRRGCAVLAILAVVLGLAGPGRSHLQVMRVSTGAQIVILMDRSASMDGVMGKSPVVESGGMSKNEVARRSLRRFVSERPDDRLAFLMFGISPVLVVPFTRNHRVIQDAIEGTSFGRGMPDTQLDRGLLAAIGQFDGQPPYAGRRAIVLVSDGGARLNARARADIRAGLARNRISLYFVYLRTSTYTSPDLTNIAPSYQSSAEAELHRYFETLDTPYRLYQANGAAAMAAAMAEINKQQKSRVSFTEFLPRQDGSALCFAIALVCCTCLLGLRLVQVRSWS</sequence>
<dbReference type="Proteomes" id="UP000198638">
    <property type="component" value="Unassembled WGS sequence"/>
</dbReference>
<accession>A0A1H4G973</accession>
<feature type="domain" description="VWFA" evidence="2">
    <location>
        <begin position="85"/>
        <end position="281"/>
    </location>
</feature>
<dbReference type="STRING" id="83784.SAMN05192564_105358"/>
<evidence type="ECO:0000313" key="4">
    <source>
        <dbReference type="Proteomes" id="UP000198638"/>
    </source>
</evidence>
<dbReference type="EMBL" id="FNRQ01000005">
    <property type="protein sequence ID" value="SEB05428.1"/>
    <property type="molecule type" value="Genomic_DNA"/>
</dbReference>
<organism evidence="3 4">
    <name type="scientific">Paraburkholderia sartisoli</name>
    <dbReference type="NCBI Taxonomy" id="83784"/>
    <lineage>
        <taxon>Bacteria</taxon>
        <taxon>Pseudomonadati</taxon>
        <taxon>Pseudomonadota</taxon>
        <taxon>Betaproteobacteria</taxon>
        <taxon>Burkholderiales</taxon>
        <taxon>Burkholderiaceae</taxon>
        <taxon>Paraburkholderia</taxon>
    </lineage>
</organism>
<dbReference type="RefSeq" id="WP_090535236.1">
    <property type="nucleotide sequence ID" value="NZ_FNRQ01000005.1"/>
</dbReference>
<dbReference type="SMART" id="SM00327">
    <property type="entry name" value="VWA"/>
    <property type="match status" value="1"/>
</dbReference>
<feature type="transmembrane region" description="Helical" evidence="1">
    <location>
        <begin position="303"/>
        <end position="324"/>
    </location>
</feature>
<reference evidence="4" key="1">
    <citation type="submission" date="2016-10" db="EMBL/GenBank/DDBJ databases">
        <authorList>
            <person name="Varghese N."/>
            <person name="Submissions S."/>
        </authorList>
    </citation>
    <scope>NUCLEOTIDE SEQUENCE [LARGE SCALE GENOMIC DNA]</scope>
    <source>
        <strain evidence="4">LMG 24000</strain>
    </source>
</reference>
<dbReference type="PROSITE" id="PS50234">
    <property type="entry name" value="VWFA"/>
    <property type="match status" value="1"/>
</dbReference>
<keyword evidence="4" id="KW-1185">Reference proteome</keyword>
<evidence type="ECO:0000259" key="2">
    <source>
        <dbReference type="PROSITE" id="PS50234"/>
    </source>
</evidence>
<dbReference type="InterPro" id="IPR002035">
    <property type="entry name" value="VWF_A"/>
</dbReference>
<dbReference type="CDD" id="cd00198">
    <property type="entry name" value="vWFA"/>
    <property type="match status" value="1"/>
</dbReference>
<dbReference type="Pfam" id="PF13519">
    <property type="entry name" value="VWA_2"/>
    <property type="match status" value="1"/>
</dbReference>
<evidence type="ECO:0000313" key="3">
    <source>
        <dbReference type="EMBL" id="SEB05428.1"/>
    </source>
</evidence>